<dbReference type="InterPro" id="IPR021884">
    <property type="entry name" value="Ice-bd_prot"/>
</dbReference>
<protein>
    <recommendedName>
        <fullName evidence="5">HYR domain-containing protein</fullName>
    </recommendedName>
</protein>
<name>A0A1E7ELU4_9STRA</name>
<dbReference type="Pfam" id="PF02494">
    <property type="entry name" value="HYR"/>
    <property type="match status" value="1"/>
</dbReference>
<evidence type="ECO:0000256" key="2">
    <source>
        <dbReference type="ARBA" id="ARBA00022729"/>
    </source>
</evidence>
<dbReference type="InterPro" id="IPR003410">
    <property type="entry name" value="HYR_dom"/>
</dbReference>
<evidence type="ECO:0000256" key="1">
    <source>
        <dbReference type="ARBA" id="ARBA00005445"/>
    </source>
</evidence>
<dbReference type="OrthoDB" id="10264374at2759"/>
<dbReference type="Pfam" id="PF11999">
    <property type="entry name" value="Ice_binding"/>
    <property type="match status" value="1"/>
</dbReference>
<dbReference type="InParanoid" id="A0A1E7ELU4"/>
<organism evidence="6 7">
    <name type="scientific">Fragilariopsis cylindrus CCMP1102</name>
    <dbReference type="NCBI Taxonomy" id="635003"/>
    <lineage>
        <taxon>Eukaryota</taxon>
        <taxon>Sar</taxon>
        <taxon>Stramenopiles</taxon>
        <taxon>Ochrophyta</taxon>
        <taxon>Bacillariophyta</taxon>
        <taxon>Bacillariophyceae</taxon>
        <taxon>Bacillariophycidae</taxon>
        <taxon>Bacillariales</taxon>
        <taxon>Bacillariaceae</taxon>
        <taxon>Fragilariopsis</taxon>
    </lineage>
</organism>
<feature type="domain" description="HYR" evidence="5">
    <location>
        <begin position="147"/>
        <end position="236"/>
    </location>
</feature>
<keyword evidence="2 4" id="KW-0732">Signal</keyword>
<dbReference type="AlphaFoldDB" id="A0A1E7ELU4"/>
<evidence type="ECO:0000256" key="3">
    <source>
        <dbReference type="ARBA" id="ARBA00022737"/>
    </source>
</evidence>
<feature type="signal peptide" evidence="4">
    <location>
        <begin position="1"/>
        <end position="19"/>
    </location>
</feature>
<evidence type="ECO:0000313" key="7">
    <source>
        <dbReference type="Proteomes" id="UP000095751"/>
    </source>
</evidence>
<sequence length="454" mass="47712">MNFSITIMLLIGGLLQVHSHGTEVRRCLTPEGNLRVFVEHWHGRWETITTSNSGTMTIRQNHLSGTPSTTLYPTGYVLNTAPGSLPGCIGSDTFVTSCGAVHDDWVYYDFPTTCNNPVDYTLLSGNTVVLMEGCGNLYPANIQGTFSDTTPPAIKIDGNDCQGYIINADTCSGSSPVAVTWTTAAQDDCDPNPSFVSSSKISGVDTFGIGRTPVEVKYKDNTSLEATCTFYVDVSDCASAAPISHEMCGDFAVHARTTVTFDGLTSTIQDGDVGVYPGTSITGSHIFVNGGDIVLNSHVFADYVVDAHASAMEGNYGTSETAMDIEIGGMTFTPGIYRSGSAINFAHGTVITLDGENKPNPEFIFIAGSTLVTAADTSFILVNGAKAENVVWVLGTAATLGARSELAGSIMAGTAITFGTNSKLYGCALAQTAVTFESGGSVAVDHYEDDAITV</sequence>
<dbReference type="Proteomes" id="UP000095751">
    <property type="component" value="Unassembled WGS sequence"/>
</dbReference>
<dbReference type="PROSITE" id="PS50825">
    <property type="entry name" value="HYR"/>
    <property type="match status" value="1"/>
</dbReference>
<dbReference type="KEGG" id="fcy:FRACYDRAFT_252703"/>
<accession>A0A1E7ELU4</accession>
<gene>
    <name evidence="6" type="ORF">FRACYDRAFT_252703</name>
</gene>
<keyword evidence="7" id="KW-1185">Reference proteome</keyword>
<keyword evidence="3" id="KW-0677">Repeat</keyword>
<proteinExistence type="inferred from homology"/>
<evidence type="ECO:0000256" key="4">
    <source>
        <dbReference type="SAM" id="SignalP"/>
    </source>
</evidence>
<evidence type="ECO:0000313" key="6">
    <source>
        <dbReference type="EMBL" id="OEU06855.1"/>
    </source>
</evidence>
<reference evidence="6 7" key="1">
    <citation type="submission" date="2016-09" db="EMBL/GenBank/DDBJ databases">
        <title>Extensive genetic diversity and differential bi-allelic expression allows diatom success in the polar Southern Ocean.</title>
        <authorList>
            <consortium name="DOE Joint Genome Institute"/>
            <person name="Mock T."/>
            <person name="Otillar R.P."/>
            <person name="Strauss J."/>
            <person name="Dupont C."/>
            <person name="Frickenhaus S."/>
            <person name="Maumus F."/>
            <person name="Mcmullan M."/>
            <person name="Sanges R."/>
            <person name="Schmutz J."/>
            <person name="Toseland A."/>
            <person name="Valas R."/>
            <person name="Veluchamy A."/>
            <person name="Ward B.J."/>
            <person name="Allen A."/>
            <person name="Barry K."/>
            <person name="Falciatore A."/>
            <person name="Ferrante M."/>
            <person name="Fortunato A.E."/>
            <person name="Gloeckner G."/>
            <person name="Gruber A."/>
            <person name="Hipkin R."/>
            <person name="Janech M."/>
            <person name="Kroth P."/>
            <person name="Leese F."/>
            <person name="Lindquist E."/>
            <person name="Lyon B.R."/>
            <person name="Martin J."/>
            <person name="Mayer C."/>
            <person name="Parker M."/>
            <person name="Quesneville H."/>
            <person name="Raymond J."/>
            <person name="Uhlig C."/>
            <person name="Valentin K.U."/>
            <person name="Worden A.Z."/>
            <person name="Armbrust E.V."/>
            <person name="Bowler C."/>
            <person name="Green B."/>
            <person name="Moulton V."/>
            <person name="Van Oosterhout C."/>
            <person name="Grigoriev I."/>
        </authorList>
    </citation>
    <scope>NUCLEOTIDE SEQUENCE [LARGE SCALE GENOMIC DNA]</scope>
    <source>
        <strain evidence="6 7">CCMP1102</strain>
    </source>
</reference>
<feature type="chain" id="PRO_5009191992" description="HYR domain-containing protein" evidence="4">
    <location>
        <begin position="20"/>
        <end position="454"/>
    </location>
</feature>
<dbReference type="EMBL" id="KV784395">
    <property type="protein sequence ID" value="OEU06855.1"/>
    <property type="molecule type" value="Genomic_DNA"/>
</dbReference>
<evidence type="ECO:0000259" key="5">
    <source>
        <dbReference type="PROSITE" id="PS50825"/>
    </source>
</evidence>
<comment type="similarity">
    <text evidence="1">Belongs to the ice-binding protein family.</text>
</comment>